<evidence type="ECO:0008006" key="5">
    <source>
        <dbReference type="Google" id="ProtNLM"/>
    </source>
</evidence>
<sequence length="276" mass="29469">MESRRISMALFVVIAIMVTILLTITPSSAQDGSENLGCWTNITNCMGTQEIIQCCPIIQQAIDDERNCFCLMRETVDQNATIASSFATIFSFCSISDSFQTLCPSGSGSSSPPAEEPSAPVEEPSAPVEEPSTPVEEPSAPEEEPSAAVEEPSSPPSDEGNCWSRITSCTETNSETDILQCCPVVRKEIADEKECFCSATDEVNAQDQADIDAFSQFLTLCKIPGTFDTLCPAGANNSTGRGRSRSRSTSISGSNKKVAYSVGLLLSSLLLINFLG</sequence>
<gene>
    <name evidence="4" type="primary">LOC110795255</name>
</gene>
<dbReference type="OrthoDB" id="1746572at2759"/>
<evidence type="ECO:0000256" key="2">
    <source>
        <dbReference type="SAM" id="SignalP"/>
    </source>
</evidence>
<evidence type="ECO:0000256" key="1">
    <source>
        <dbReference type="SAM" id="MobiDB-lite"/>
    </source>
</evidence>
<feature type="compositionally biased region" description="Low complexity" evidence="1">
    <location>
        <begin position="104"/>
        <end position="138"/>
    </location>
</feature>
<dbReference type="Proteomes" id="UP000813463">
    <property type="component" value="Chromosome 6"/>
</dbReference>
<keyword evidence="3" id="KW-1185">Reference proteome</keyword>
<reference evidence="3" key="1">
    <citation type="journal article" date="2021" name="Nat. Commun.">
        <title>Genomic analyses provide insights into spinach domestication and the genetic basis of agronomic traits.</title>
        <authorList>
            <person name="Cai X."/>
            <person name="Sun X."/>
            <person name="Xu C."/>
            <person name="Sun H."/>
            <person name="Wang X."/>
            <person name="Ge C."/>
            <person name="Zhang Z."/>
            <person name="Wang Q."/>
            <person name="Fei Z."/>
            <person name="Jiao C."/>
            <person name="Wang Q."/>
        </authorList>
    </citation>
    <scope>NUCLEOTIDE SEQUENCE [LARGE SCALE GENOMIC DNA]</scope>
    <source>
        <strain evidence="3">cv. Varoflay</strain>
    </source>
</reference>
<evidence type="ECO:0000313" key="3">
    <source>
        <dbReference type="Proteomes" id="UP000813463"/>
    </source>
</evidence>
<dbReference type="AlphaFoldDB" id="A0A9R0IUU4"/>
<dbReference type="RefSeq" id="XP_021855951.1">
    <property type="nucleotide sequence ID" value="XM_022000259.2"/>
</dbReference>
<feature type="signal peptide" evidence="2">
    <location>
        <begin position="1"/>
        <end position="29"/>
    </location>
</feature>
<organism evidence="3 4">
    <name type="scientific">Spinacia oleracea</name>
    <name type="common">Spinach</name>
    <dbReference type="NCBI Taxonomy" id="3562"/>
    <lineage>
        <taxon>Eukaryota</taxon>
        <taxon>Viridiplantae</taxon>
        <taxon>Streptophyta</taxon>
        <taxon>Embryophyta</taxon>
        <taxon>Tracheophyta</taxon>
        <taxon>Spermatophyta</taxon>
        <taxon>Magnoliopsida</taxon>
        <taxon>eudicotyledons</taxon>
        <taxon>Gunneridae</taxon>
        <taxon>Pentapetalae</taxon>
        <taxon>Caryophyllales</taxon>
        <taxon>Chenopodiaceae</taxon>
        <taxon>Chenopodioideae</taxon>
        <taxon>Anserineae</taxon>
        <taxon>Spinacia</taxon>
    </lineage>
</organism>
<dbReference type="KEGG" id="soe:110795255"/>
<protein>
    <recommendedName>
        <fullName evidence="5">Bifunctional inhibitor/plant lipid transfer protein/seed storage helical domain-containing protein</fullName>
    </recommendedName>
</protein>
<feature type="chain" id="PRO_5040328063" description="Bifunctional inhibitor/plant lipid transfer protein/seed storage helical domain-containing protein" evidence="2">
    <location>
        <begin position="30"/>
        <end position="276"/>
    </location>
</feature>
<name>A0A9R0IUU4_SPIOL</name>
<keyword evidence="2" id="KW-0732">Signal</keyword>
<feature type="region of interest" description="Disordered" evidence="1">
    <location>
        <begin position="104"/>
        <end position="161"/>
    </location>
</feature>
<accession>A0A9R0IUU4</accession>
<evidence type="ECO:0000313" key="4">
    <source>
        <dbReference type="RefSeq" id="XP_021855951.1"/>
    </source>
</evidence>
<dbReference type="GeneID" id="110795255"/>
<reference evidence="4" key="2">
    <citation type="submission" date="2025-08" db="UniProtKB">
        <authorList>
            <consortium name="RefSeq"/>
        </authorList>
    </citation>
    <scope>IDENTIFICATION</scope>
    <source>
        <tissue evidence="4">Leaf</tissue>
    </source>
</reference>
<proteinExistence type="predicted"/>